<keyword evidence="1" id="KW-0732">Signal</keyword>
<evidence type="ECO:0000313" key="2">
    <source>
        <dbReference type="EMBL" id="XDJ41128.1"/>
    </source>
</evidence>
<dbReference type="AlphaFoldDB" id="A0AB39CGN9"/>
<name>A0AB39CGN9_9BURK</name>
<dbReference type="Gene3D" id="2.130.10.10">
    <property type="entry name" value="YVTN repeat-like/Quinoprotein amine dehydrogenase"/>
    <property type="match status" value="1"/>
</dbReference>
<gene>
    <name evidence="2" type="ORF">ABRY99_09195</name>
</gene>
<dbReference type="PANTHER" id="PTHR47197:SF3">
    <property type="entry name" value="DIHYDRO-HEME D1 DEHYDROGENASE"/>
    <property type="match status" value="1"/>
</dbReference>
<feature type="chain" id="PRO_5044314749" evidence="1">
    <location>
        <begin position="32"/>
        <end position="400"/>
    </location>
</feature>
<dbReference type="InterPro" id="IPR011048">
    <property type="entry name" value="Haem_d1_sf"/>
</dbReference>
<dbReference type="PANTHER" id="PTHR47197">
    <property type="entry name" value="PROTEIN NIRF"/>
    <property type="match status" value="1"/>
</dbReference>
<reference evidence="2" key="1">
    <citation type="submission" date="2024-05" db="EMBL/GenBank/DDBJ databases">
        <authorList>
            <person name="Luo Y.-C."/>
            <person name="Nicholds J."/>
            <person name="Mortimer T."/>
            <person name="Maboni G."/>
        </authorList>
    </citation>
    <scope>NUCLEOTIDE SEQUENCE</scope>
    <source>
        <strain evidence="2">153920</strain>
    </source>
</reference>
<sequence length="400" mass="44589">MRDTPRPQPSRRASAILAAALALCLSSTAFSASPPSSSKDRLWMSTNYLEHPEEGLYELQYNAPTGAVFASVMDRVRRDDNLGYLYAFDGKTLALKGRYDMPYRAFSLTQDAQGKWLYVGHTQAASLRISKVDPKTGKVALTSERLHVDPSEPKHEHLRHVVHSAQTGELFTAYIGSVKENDKYRSFYRLLVLDGETLKVKGEVENAFPSVGYALHLDRATQRIFTAGSDYINEIDPVKRQVVRTLRLDDTVKPRVNNLVGLAVDAKGGRIFASQFIHQPRPGAENEQDGLYVFDRNSGKQLAFVPTGKGGVTLAYSPKHDEIYVSNFRSGTISVVDGKTYEITQQIPAHVFPNMMALADDESALYVGLKQGFSKMWNPEEFVEGAKEQILRITLDRDAP</sequence>
<dbReference type="InterPro" id="IPR051200">
    <property type="entry name" value="Host-pathogen_enzymatic-act"/>
</dbReference>
<organism evidence="2">
    <name type="scientific">Castellaniella ginsengisoli</name>
    <dbReference type="NCBI Taxonomy" id="546114"/>
    <lineage>
        <taxon>Bacteria</taxon>
        <taxon>Pseudomonadati</taxon>
        <taxon>Pseudomonadota</taxon>
        <taxon>Betaproteobacteria</taxon>
        <taxon>Burkholderiales</taxon>
        <taxon>Alcaligenaceae</taxon>
        <taxon>Castellaniella</taxon>
    </lineage>
</organism>
<dbReference type="SUPFAM" id="SSF51004">
    <property type="entry name" value="C-terminal (heme d1) domain of cytochrome cd1-nitrite reductase"/>
    <property type="match status" value="1"/>
</dbReference>
<dbReference type="RefSeq" id="WP_368643082.1">
    <property type="nucleotide sequence ID" value="NZ_CP158252.1"/>
</dbReference>
<feature type="signal peptide" evidence="1">
    <location>
        <begin position="1"/>
        <end position="31"/>
    </location>
</feature>
<protein>
    <submittedName>
        <fullName evidence="2">YncE family protein</fullName>
    </submittedName>
</protein>
<dbReference type="InterPro" id="IPR015943">
    <property type="entry name" value="WD40/YVTN_repeat-like_dom_sf"/>
</dbReference>
<proteinExistence type="predicted"/>
<evidence type="ECO:0000256" key="1">
    <source>
        <dbReference type="SAM" id="SignalP"/>
    </source>
</evidence>
<accession>A0AB39CGN9</accession>
<dbReference type="EMBL" id="CP158252">
    <property type="protein sequence ID" value="XDJ41128.1"/>
    <property type="molecule type" value="Genomic_DNA"/>
</dbReference>